<reference evidence="1 2" key="1">
    <citation type="submission" date="2021-04" db="EMBL/GenBank/DDBJ databases">
        <title>The complete genome sequence of Neokomagataea sp. TBRC 2177.</title>
        <authorList>
            <person name="Charoenyingcharoen P."/>
            <person name="Yukphan P."/>
        </authorList>
    </citation>
    <scope>NUCLEOTIDE SEQUENCE [LARGE SCALE GENOMIC DNA]</scope>
    <source>
        <strain evidence="1 2">TBRC 2177</strain>
    </source>
</reference>
<evidence type="ECO:0000313" key="2">
    <source>
        <dbReference type="Proteomes" id="UP000677812"/>
    </source>
</evidence>
<protein>
    <recommendedName>
        <fullName evidence="3">Pectate lyase superfamily protein domain-containing protein</fullName>
    </recommendedName>
</protein>
<sequence length="642" mass="68457">MKHIVCFLSSIPFLWGVAEANDAINSSYVQTTVTIAGGTQRPLSDRLSDYVSIKDFGAKGDVVSKNVVENIKDGSSEIILDSIDNLKIGIIIHGAGADGKYFPDGTVINSINGNKVVLSANSINKIPVGTVLDFGGADDSVAISNAVEYACKNDLYVLYPSGRYYAPNVNYSCSGLYFKLDHASLSSASSGIPSNPDQSQIFSLSGSSIIGNLNSPQTQNVSYMSGVFSGTGSLNSYQHNIQSIVGRNNDPYNSYLNTDGKSVLATHDAVGQFISMSQPSTNTFGNTWVWNHVLGLDEGSNGSAVIGEAQILNNRTTNGSDFDGVNTVGGYDEIYNCTSQCLYAHFFQGSPNNKPGLTNGLVFRRGAVANIDIGQLAAAYVQPDGSTLASSHATDWAIYSSGLGFFQSLHVGGGNSIGDVMSNNGLNVTGDGTLNADNSNINKLNSQYSTVSRSLSLASNDKNITPVLDFINNNDGDSSSIMRIISTEPGKLKFLSNGSELLSIQNNGIYSSENITMNNNTISGAKLILSAVDHLHLPSGSISAGLQVWCTDCYSRAPLQFNYNVPGIPVVWNGLNWTDLEGYLYGLTPNPLYLQLQSMSKAQILSIKGMSEGSMIQDNDDHAPVIYENGSWHLIQLGDVIK</sequence>
<evidence type="ECO:0008006" key="3">
    <source>
        <dbReference type="Google" id="ProtNLM"/>
    </source>
</evidence>
<comment type="caution">
    <text evidence="1">The sequence shown here is derived from an EMBL/GenBank/DDBJ whole genome shotgun (WGS) entry which is preliminary data.</text>
</comment>
<accession>A0ABS5E9D0</accession>
<organism evidence="1 2">
    <name type="scientific">Neokomagataea anthophila</name>
    <dbReference type="NCBI Taxonomy" id="2826925"/>
    <lineage>
        <taxon>Bacteria</taxon>
        <taxon>Pseudomonadati</taxon>
        <taxon>Pseudomonadota</taxon>
        <taxon>Alphaproteobacteria</taxon>
        <taxon>Acetobacterales</taxon>
        <taxon>Acetobacteraceae</taxon>
        <taxon>Neokomagataea</taxon>
    </lineage>
</organism>
<dbReference type="Proteomes" id="UP000677812">
    <property type="component" value="Unassembled WGS sequence"/>
</dbReference>
<proteinExistence type="predicted"/>
<evidence type="ECO:0000313" key="1">
    <source>
        <dbReference type="EMBL" id="MBR0560516.1"/>
    </source>
</evidence>
<gene>
    <name evidence="1" type="ORF">KB213_10685</name>
</gene>
<dbReference type="EMBL" id="JAGRQH010000009">
    <property type="protein sequence ID" value="MBR0560516.1"/>
    <property type="molecule type" value="Genomic_DNA"/>
</dbReference>
<dbReference type="RefSeq" id="WP_211682985.1">
    <property type="nucleotide sequence ID" value="NZ_JAGRQH010000009.1"/>
</dbReference>
<name>A0ABS5E9D0_9PROT</name>
<keyword evidence="2" id="KW-1185">Reference proteome</keyword>